<feature type="region of interest" description="Disordered" evidence="1">
    <location>
        <begin position="127"/>
        <end position="179"/>
    </location>
</feature>
<feature type="compositionally biased region" description="Low complexity" evidence="1">
    <location>
        <begin position="139"/>
        <end position="151"/>
    </location>
</feature>
<dbReference type="Gene3D" id="1.10.10.10">
    <property type="entry name" value="Winged helix-like DNA-binding domain superfamily/Winged helix DNA-binding domain"/>
    <property type="match status" value="1"/>
</dbReference>
<feature type="compositionally biased region" description="Basic and acidic residues" evidence="1">
    <location>
        <begin position="155"/>
        <end position="164"/>
    </location>
</feature>
<name>A0A1H3LP88_9EURY</name>
<keyword evidence="3" id="KW-1185">Reference proteome</keyword>
<dbReference type="RefSeq" id="WP_092733804.1">
    <property type="nucleotide sequence ID" value="NZ_FNPC01000007.1"/>
</dbReference>
<evidence type="ECO:0000256" key="1">
    <source>
        <dbReference type="SAM" id="MobiDB-lite"/>
    </source>
</evidence>
<dbReference type="InterPro" id="IPR036390">
    <property type="entry name" value="WH_DNA-bd_sf"/>
</dbReference>
<dbReference type="Proteomes" id="UP000199079">
    <property type="component" value="Unassembled WGS sequence"/>
</dbReference>
<dbReference type="OrthoDB" id="192153at2157"/>
<reference evidence="3" key="1">
    <citation type="submission" date="2016-10" db="EMBL/GenBank/DDBJ databases">
        <authorList>
            <person name="Varghese N."/>
            <person name="Submissions S."/>
        </authorList>
    </citation>
    <scope>NUCLEOTIDE SEQUENCE [LARGE SCALE GENOMIC DNA]</scope>
    <source>
        <strain evidence="3">DC30,IBRC 10041,KCTC 4046</strain>
    </source>
</reference>
<evidence type="ECO:0000313" key="2">
    <source>
        <dbReference type="EMBL" id="SDY65665.1"/>
    </source>
</evidence>
<dbReference type="EMBL" id="FNPC01000007">
    <property type="protein sequence ID" value="SDY65665.1"/>
    <property type="molecule type" value="Genomic_DNA"/>
</dbReference>
<accession>A0A1H3LP88</accession>
<protein>
    <submittedName>
        <fullName evidence="2">Uncharacterized protein</fullName>
    </submittedName>
</protein>
<feature type="compositionally biased region" description="Acidic residues" evidence="1">
    <location>
        <begin position="165"/>
        <end position="179"/>
    </location>
</feature>
<gene>
    <name evidence="2" type="ORF">SAMN05216564_107147</name>
</gene>
<dbReference type="InterPro" id="IPR036388">
    <property type="entry name" value="WH-like_DNA-bd_sf"/>
</dbReference>
<organism evidence="2 3">
    <name type="scientific">Halopenitus persicus</name>
    <dbReference type="NCBI Taxonomy" id="1048396"/>
    <lineage>
        <taxon>Archaea</taxon>
        <taxon>Methanobacteriati</taxon>
        <taxon>Methanobacteriota</taxon>
        <taxon>Stenosarchaea group</taxon>
        <taxon>Halobacteria</taxon>
        <taxon>Halobacteriales</taxon>
        <taxon>Haloferacaceae</taxon>
        <taxon>Halopenitus</taxon>
    </lineage>
</organism>
<proteinExistence type="predicted"/>
<sequence length="179" mass="20395">MEHGLIEEFLRTKGALEIVVEIGRGSASFQDIEDAVLVSSSTVATRLQDGVEKELIEITHRPTDHGTEKRYELTRVGTRVHDRIQEIDVDKTVRKLQRLQRERATDIEQLIGRLNRDKLIIGYEHERNPPAIPEDTIPPEEALGGLEPPSESDQEAAHRKRLEDDLVELDEETDDESED</sequence>
<evidence type="ECO:0000313" key="3">
    <source>
        <dbReference type="Proteomes" id="UP000199079"/>
    </source>
</evidence>
<dbReference type="SUPFAM" id="SSF46785">
    <property type="entry name" value="Winged helix' DNA-binding domain"/>
    <property type="match status" value="1"/>
</dbReference>
<dbReference type="AlphaFoldDB" id="A0A1H3LP88"/>